<accession>A0A5K0U946</accession>
<dbReference type="Proteomes" id="UP000594342">
    <property type="component" value="Unassembled WGS sequence"/>
</dbReference>
<proteinExistence type="predicted"/>
<sequence>MSIAHKTFRLSLPTRAYFKLLSTSRSSREAFVRSIISTGFDNCFLEFPPFNSTDNQTGVNGEFTVTQSRPFSKANWRTFDEHLSPAIKKTPSQLVASFNNLSGDTVLITPVPLMKPEHDSHSGHLMDFLKNGDKEQIDALIKCIALNALLITEKSTSNLYVSTHGHGVPWLHVRLSPTPKYYTHTAYATKR</sequence>
<dbReference type="EMBL" id="UPSH01000001">
    <property type="protein sequence ID" value="VBB17863.1"/>
    <property type="molecule type" value="Genomic_DNA"/>
</dbReference>
<reference evidence="1 2" key="1">
    <citation type="submission" date="2018-10" db="EMBL/GenBank/DDBJ databases">
        <authorList>
            <consortium name="IHU Genomes"/>
        </authorList>
    </citation>
    <scope>NUCLEOTIDE SEQUENCE [LARGE SCALE GENOMIC DNA]</scope>
    <source>
        <strain evidence="1 2">A1</strain>
    </source>
</reference>
<keyword evidence="2" id="KW-1185">Reference proteome</keyword>
<dbReference type="InterPro" id="IPR054220">
    <property type="entry name" value="DUF6940"/>
</dbReference>
<protein>
    <submittedName>
        <fullName evidence="1">Uncharacterized protein</fullName>
    </submittedName>
</protein>
<evidence type="ECO:0000313" key="1">
    <source>
        <dbReference type="EMBL" id="VBB17863.1"/>
    </source>
</evidence>
<evidence type="ECO:0000313" key="2">
    <source>
        <dbReference type="Proteomes" id="UP000594342"/>
    </source>
</evidence>
<gene>
    <name evidence="1" type="ORF">YASMINEVIRUS_326</name>
</gene>
<dbReference type="Pfam" id="PF22086">
    <property type="entry name" value="DUF6940"/>
    <property type="match status" value="1"/>
</dbReference>
<comment type="caution">
    <text evidence="1">The sequence shown here is derived from an EMBL/GenBank/DDBJ whole genome shotgun (WGS) entry which is preliminary data.</text>
</comment>
<organism evidence="1 2">
    <name type="scientific">Yasminevirus sp. GU-2018</name>
    <dbReference type="NCBI Taxonomy" id="2420051"/>
    <lineage>
        <taxon>Viruses</taxon>
        <taxon>Varidnaviria</taxon>
        <taxon>Bamfordvirae</taxon>
        <taxon>Nucleocytoviricota</taxon>
        <taxon>Megaviricetes</taxon>
        <taxon>Imitervirales</taxon>
        <taxon>Mimiviridae</taxon>
        <taxon>Klosneuvirinae</taxon>
        <taxon>Yasminevirus</taxon>
        <taxon>Yasminevirus saudimassiliense</taxon>
    </lineage>
</organism>
<name>A0A5K0U946_9VIRU</name>